<proteinExistence type="predicted"/>
<evidence type="ECO:0000313" key="2">
    <source>
        <dbReference type="Proteomes" id="UP000466578"/>
    </source>
</evidence>
<accession>A0ABM7KF44</accession>
<reference evidence="1 2" key="1">
    <citation type="journal article" date="2019" name="Emerg. Microbes Infect.">
        <title>Comprehensive subspecies identification of 175 nontuberculous mycobacteria species based on 7547 genomic profiles.</title>
        <authorList>
            <person name="Matsumoto Y."/>
            <person name="Kinjo T."/>
            <person name="Motooka D."/>
            <person name="Nabeya D."/>
            <person name="Jung N."/>
            <person name="Uechi K."/>
            <person name="Horii T."/>
            <person name="Iida T."/>
            <person name="Fujita J."/>
            <person name="Nakamura S."/>
        </authorList>
    </citation>
    <scope>NUCLEOTIDE SEQUENCE [LARGE SCALE GENOMIC DNA]</scope>
    <source>
        <strain evidence="1 2">JCM 30622</strain>
    </source>
</reference>
<keyword evidence="2" id="KW-1185">Reference proteome</keyword>
<sequence length="171" mass="18440">MRQVAGGMEPVHQDFEGYVLVFVGRQAALAHPGHQLGDAGVAAQVDPQNQGVDEKADDIVERRIAAAGDREAHRHIGTRADLRQQHGQGRLHDHEGGRVVGPRHLRDPLLQFGRPLDVDARAAVVGDRRVGAIGRQFEAFGHPGQRVLPVPQLRGDGAARIVEVTELGALP</sequence>
<name>A0ABM7KF44_9MYCO</name>
<protein>
    <submittedName>
        <fullName evidence="1">Uncharacterized protein</fullName>
    </submittedName>
</protein>
<organism evidence="1 2">
    <name type="scientific">Mycobacterium paraintracellulare</name>
    <dbReference type="NCBI Taxonomy" id="1138383"/>
    <lineage>
        <taxon>Bacteria</taxon>
        <taxon>Bacillati</taxon>
        <taxon>Actinomycetota</taxon>
        <taxon>Actinomycetes</taxon>
        <taxon>Mycobacteriales</taxon>
        <taxon>Mycobacteriaceae</taxon>
        <taxon>Mycobacterium</taxon>
        <taxon>Mycobacterium avium complex (MAC)</taxon>
    </lineage>
</organism>
<evidence type="ECO:0000313" key="1">
    <source>
        <dbReference type="EMBL" id="BBY72834.1"/>
    </source>
</evidence>
<dbReference type="Proteomes" id="UP000466578">
    <property type="component" value="Chromosome"/>
</dbReference>
<gene>
    <name evidence="1" type="ORF">MPRI_50210</name>
</gene>
<dbReference type="EMBL" id="AP022597">
    <property type="protein sequence ID" value="BBY72834.1"/>
    <property type="molecule type" value="Genomic_DNA"/>
</dbReference>